<dbReference type="PANTHER" id="PTHR31845">
    <property type="entry name" value="FINGER DOMAIN PROTEIN, PUTATIVE-RELATED"/>
    <property type="match status" value="1"/>
</dbReference>
<evidence type="ECO:0000313" key="12">
    <source>
        <dbReference type="Proteomes" id="UP000799779"/>
    </source>
</evidence>
<evidence type="ECO:0000256" key="4">
    <source>
        <dbReference type="ARBA" id="ARBA00023015"/>
    </source>
</evidence>
<protein>
    <recommendedName>
        <fullName evidence="9">Transcriptional activator of proteases prtT</fullName>
    </recommendedName>
    <alternativeName>
        <fullName evidence="10">Zn(2)-C6 zinc finger-containing protein prtT</fullName>
    </alternativeName>
</protein>
<keyword evidence="7" id="KW-0539">Nucleus</keyword>
<proteinExistence type="inferred from homology"/>
<dbReference type="AlphaFoldDB" id="A0A6A5W4M9"/>
<keyword evidence="5" id="KW-0238">DNA-binding</keyword>
<dbReference type="CDD" id="cd00067">
    <property type="entry name" value="GAL4"/>
    <property type="match status" value="1"/>
</dbReference>
<dbReference type="GO" id="GO:0005634">
    <property type="term" value="C:nucleus"/>
    <property type="evidence" value="ECO:0007669"/>
    <property type="project" value="UniProtKB-SubCell"/>
</dbReference>
<evidence type="ECO:0000256" key="5">
    <source>
        <dbReference type="ARBA" id="ARBA00023125"/>
    </source>
</evidence>
<evidence type="ECO:0000256" key="3">
    <source>
        <dbReference type="ARBA" id="ARBA00022833"/>
    </source>
</evidence>
<dbReference type="GO" id="GO:0008270">
    <property type="term" value="F:zinc ion binding"/>
    <property type="evidence" value="ECO:0007669"/>
    <property type="project" value="InterPro"/>
</dbReference>
<keyword evidence="3" id="KW-0862">Zinc</keyword>
<evidence type="ECO:0000256" key="1">
    <source>
        <dbReference type="ARBA" id="ARBA00004123"/>
    </source>
</evidence>
<dbReference type="InterPro" id="IPR051089">
    <property type="entry name" value="prtT"/>
</dbReference>
<keyword evidence="12" id="KW-1185">Reference proteome</keyword>
<accession>A0A6A5W4M9</accession>
<gene>
    <name evidence="11" type="ORF">P154DRAFT_547693</name>
</gene>
<comment type="subcellular location">
    <subcellularLocation>
        <location evidence="1">Nucleus</location>
    </subcellularLocation>
</comment>
<evidence type="ECO:0000256" key="2">
    <source>
        <dbReference type="ARBA" id="ARBA00022723"/>
    </source>
</evidence>
<dbReference type="Proteomes" id="UP000799779">
    <property type="component" value="Unassembled WGS sequence"/>
</dbReference>
<organism evidence="11 12">
    <name type="scientific">Amniculicola lignicola CBS 123094</name>
    <dbReference type="NCBI Taxonomy" id="1392246"/>
    <lineage>
        <taxon>Eukaryota</taxon>
        <taxon>Fungi</taxon>
        <taxon>Dikarya</taxon>
        <taxon>Ascomycota</taxon>
        <taxon>Pezizomycotina</taxon>
        <taxon>Dothideomycetes</taxon>
        <taxon>Pleosporomycetidae</taxon>
        <taxon>Pleosporales</taxon>
        <taxon>Amniculicolaceae</taxon>
        <taxon>Amniculicola</taxon>
    </lineage>
</organism>
<sequence length="467" mass="51951">MLPDRGRASKTCAACRKQKTRCNESPAGRALSSLERTVNALVRRLDGMEPVNNSLRSDQPSSLVESIRAARYHAETASAEQVPAPLFVLRDVTRETGFRPADRTATNTPSRGLSDDTISKGIASEQETITLLALFQEHYGRWVSFNPLTQPALLLEDLRAFPLLLSACCLIAVRHTTQDLAARLAPKLFKEAKTLLSIAMLHVPLSIGSWLLSGSAIQQTTAMLDPEDVDCCCVILGSDHATNFESRMVAEVYLYWIIYESCGVSVDLPKAQAALHTWKEEWGFLLEQFRAQFLQMGFYFPQLLVYDQSLKSRSAAVRESLLLEMVRLSTSIINLAMDTGDDRTRHLSDHIYHMISFAAVTLCRLLHTYEEQLPLSHDLHGLDRLILSLASWLHAIGLPAHIAFTMGNVVAGFHKKLRPNSGPSPSASYAEVDPAIQDDFAWLFPELFGTASFDMMNGTMLPEYQPI</sequence>
<evidence type="ECO:0000256" key="8">
    <source>
        <dbReference type="ARBA" id="ARBA00038134"/>
    </source>
</evidence>
<evidence type="ECO:0000313" key="11">
    <source>
        <dbReference type="EMBL" id="KAF1996810.1"/>
    </source>
</evidence>
<comment type="similarity">
    <text evidence="8">Belongs to the prtT family.</text>
</comment>
<keyword evidence="2" id="KW-0479">Metal-binding</keyword>
<name>A0A6A5W4M9_9PLEO</name>
<evidence type="ECO:0000256" key="7">
    <source>
        <dbReference type="ARBA" id="ARBA00023242"/>
    </source>
</evidence>
<dbReference type="GO" id="GO:0000976">
    <property type="term" value="F:transcription cis-regulatory region binding"/>
    <property type="evidence" value="ECO:0007669"/>
    <property type="project" value="TreeGrafter"/>
</dbReference>
<dbReference type="PANTHER" id="PTHR31845:SF34">
    <property type="entry name" value="TRANSCRIPTIONAL ACTIVATOR OF PROTEASES PRTT"/>
    <property type="match status" value="1"/>
</dbReference>
<evidence type="ECO:0000256" key="9">
    <source>
        <dbReference type="ARBA" id="ARBA00041135"/>
    </source>
</evidence>
<dbReference type="InterPro" id="IPR001138">
    <property type="entry name" value="Zn2Cys6_DnaBD"/>
</dbReference>
<keyword evidence="6" id="KW-0804">Transcription</keyword>
<dbReference type="OrthoDB" id="2595934at2759"/>
<evidence type="ECO:0000256" key="6">
    <source>
        <dbReference type="ARBA" id="ARBA00023163"/>
    </source>
</evidence>
<keyword evidence="4" id="KW-0805">Transcription regulation</keyword>
<dbReference type="EMBL" id="ML977620">
    <property type="protein sequence ID" value="KAF1996810.1"/>
    <property type="molecule type" value="Genomic_DNA"/>
</dbReference>
<dbReference type="GO" id="GO:0000981">
    <property type="term" value="F:DNA-binding transcription factor activity, RNA polymerase II-specific"/>
    <property type="evidence" value="ECO:0007669"/>
    <property type="project" value="InterPro"/>
</dbReference>
<reference evidence="11" key="1">
    <citation type="journal article" date="2020" name="Stud. Mycol.">
        <title>101 Dothideomycetes genomes: a test case for predicting lifestyles and emergence of pathogens.</title>
        <authorList>
            <person name="Haridas S."/>
            <person name="Albert R."/>
            <person name="Binder M."/>
            <person name="Bloem J."/>
            <person name="Labutti K."/>
            <person name="Salamov A."/>
            <person name="Andreopoulos B."/>
            <person name="Baker S."/>
            <person name="Barry K."/>
            <person name="Bills G."/>
            <person name="Bluhm B."/>
            <person name="Cannon C."/>
            <person name="Castanera R."/>
            <person name="Culley D."/>
            <person name="Daum C."/>
            <person name="Ezra D."/>
            <person name="Gonzalez J."/>
            <person name="Henrissat B."/>
            <person name="Kuo A."/>
            <person name="Liang C."/>
            <person name="Lipzen A."/>
            <person name="Lutzoni F."/>
            <person name="Magnuson J."/>
            <person name="Mondo S."/>
            <person name="Nolan M."/>
            <person name="Ohm R."/>
            <person name="Pangilinan J."/>
            <person name="Park H.-J."/>
            <person name="Ramirez L."/>
            <person name="Alfaro M."/>
            <person name="Sun H."/>
            <person name="Tritt A."/>
            <person name="Yoshinaga Y."/>
            <person name="Zwiers L.-H."/>
            <person name="Turgeon B."/>
            <person name="Goodwin S."/>
            <person name="Spatafora J."/>
            <person name="Crous P."/>
            <person name="Grigoriev I."/>
        </authorList>
    </citation>
    <scope>NUCLEOTIDE SEQUENCE</scope>
    <source>
        <strain evidence="11">CBS 123094</strain>
    </source>
</reference>
<evidence type="ECO:0000256" key="10">
    <source>
        <dbReference type="ARBA" id="ARBA00042461"/>
    </source>
</evidence>